<accession>A0ACC2TU36</accession>
<organism evidence="1 2">
    <name type="scientific">Entomophthora muscae</name>
    <dbReference type="NCBI Taxonomy" id="34485"/>
    <lineage>
        <taxon>Eukaryota</taxon>
        <taxon>Fungi</taxon>
        <taxon>Fungi incertae sedis</taxon>
        <taxon>Zoopagomycota</taxon>
        <taxon>Entomophthoromycotina</taxon>
        <taxon>Entomophthoromycetes</taxon>
        <taxon>Entomophthorales</taxon>
        <taxon>Entomophthoraceae</taxon>
        <taxon>Entomophthora</taxon>
    </lineage>
</organism>
<name>A0ACC2TU36_9FUNG</name>
<protein>
    <submittedName>
        <fullName evidence="1">Type 2A phosphatase-associated protein 42</fullName>
    </submittedName>
</protein>
<proteinExistence type="predicted"/>
<dbReference type="EMBL" id="QTSX02002182">
    <property type="protein sequence ID" value="KAJ9077717.1"/>
    <property type="molecule type" value="Genomic_DNA"/>
</dbReference>
<dbReference type="Proteomes" id="UP001165960">
    <property type="component" value="Unassembled WGS sequence"/>
</dbReference>
<evidence type="ECO:0000313" key="2">
    <source>
        <dbReference type="Proteomes" id="UP001165960"/>
    </source>
</evidence>
<reference evidence="1" key="1">
    <citation type="submission" date="2022-04" db="EMBL/GenBank/DDBJ databases">
        <title>Genome of the entomopathogenic fungus Entomophthora muscae.</title>
        <authorList>
            <person name="Elya C."/>
            <person name="Lovett B.R."/>
            <person name="Lee E."/>
            <person name="Macias A.M."/>
            <person name="Hajek A.E."/>
            <person name="De Bivort B.L."/>
            <person name="Kasson M.T."/>
            <person name="De Fine Licht H.H."/>
            <person name="Stajich J.E."/>
        </authorList>
    </citation>
    <scope>NUCLEOTIDE SEQUENCE</scope>
    <source>
        <strain evidence="1">Berkeley</strain>
    </source>
</reference>
<sequence>MDSSSDLDSGYSLSQLFDNVEQQYRQLDEGHLSNSDPKLQEVVTEALKSLITLQKAITLLCLFSDNEAIDEVNPNYLKFFLVEFYLGQFVTMINARNCRLQNLERAKNHFHNFLSLCDSYSVATPESIKALKTNKPTSIISTREERIERFKKSKELSYKLKELTEKRGSSNSGLEVNNDSDLTKEIYLTMIDFCQQKAVDELISIHQESELLKTMPNEPHAAESTPDIDQLTWRLDSLPSLGSGKSHLLDPQGKPLRPFVITGKQKELREQVFRPSWRLPTMSIEEYLDIEMERGNFLQGGGERPEKKEEDYDNDEAAHDEATMKKRAWDEFTDVTPRGSGNRGNRG</sequence>
<keyword evidence="2" id="KW-1185">Reference proteome</keyword>
<comment type="caution">
    <text evidence="1">The sequence shown here is derived from an EMBL/GenBank/DDBJ whole genome shotgun (WGS) entry which is preliminary data.</text>
</comment>
<gene>
    <name evidence="1" type="primary">TAP42_1</name>
    <name evidence="1" type="ORF">DSO57_1013985</name>
</gene>
<evidence type="ECO:0000313" key="1">
    <source>
        <dbReference type="EMBL" id="KAJ9077717.1"/>
    </source>
</evidence>